<reference evidence="2" key="1">
    <citation type="submission" date="2023-03" db="EMBL/GenBank/DDBJ databases">
        <title>MT1 and MT2 Draft Genomes of Novel Species.</title>
        <authorList>
            <person name="Venkateswaran K."/>
        </authorList>
    </citation>
    <scope>NUCLEOTIDE SEQUENCE</scope>
    <source>
        <strain evidence="2">F6_8S_P_1A</strain>
    </source>
</reference>
<protein>
    <submittedName>
        <fullName evidence="2">Tetratricopeptide repeat protein</fullName>
    </submittedName>
</protein>
<gene>
    <name evidence="2" type="ORF">P5G59_04365</name>
</gene>
<dbReference type="InterPro" id="IPR011990">
    <property type="entry name" value="TPR-like_helical_dom_sf"/>
</dbReference>
<evidence type="ECO:0000313" key="3">
    <source>
        <dbReference type="Proteomes" id="UP001174210"/>
    </source>
</evidence>
<dbReference type="Pfam" id="PF12688">
    <property type="entry name" value="TPR_5"/>
    <property type="match status" value="1"/>
</dbReference>
<dbReference type="SUPFAM" id="SSF48452">
    <property type="entry name" value="TPR-like"/>
    <property type="match status" value="1"/>
</dbReference>
<keyword evidence="3" id="KW-1185">Reference proteome</keyword>
<name>A0ABT8IU97_9MICO</name>
<feature type="domain" description="Tetratrico peptide repeat group 5" evidence="1">
    <location>
        <begin position="40"/>
        <end position="159"/>
    </location>
</feature>
<dbReference type="RefSeq" id="WP_301216356.1">
    <property type="nucleotide sequence ID" value="NZ_JAROCB010000001.1"/>
</dbReference>
<proteinExistence type="predicted"/>
<accession>A0ABT8IU97</accession>
<dbReference type="Gene3D" id="1.25.40.10">
    <property type="entry name" value="Tetratricopeptide repeat domain"/>
    <property type="match status" value="1"/>
</dbReference>
<organism evidence="2 3">
    <name type="scientific">Leifsonia virtsii</name>
    <dbReference type="NCBI Taxonomy" id="3035915"/>
    <lineage>
        <taxon>Bacteria</taxon>
        <taxon>Bacillati</taxon>
        <taxon>Actinomycetota</taxon>
        <taxon>Actinomycetes</taxon>
        <taxon>Micrococcales</taxon>
        <taxon>Microbacteriaceae</taxon>
        <taxon>Leifsonia</taxon>
    </lineage>
</organism>
<evidence type="ECO:0000313" key="2">
    <source>
        <dbReference type="EMBL" id="MDN4596366.1"/>
    </source>
</evidence>
<dbReference type="Proteomes" id="UP001174210">
    <property type="component" value="Unassembled WGS sequence"/>
</dbReference>
<comment type="caution">
    <text evidence="2">The sequence shown here is derived from an EMBL/GenBank/DDBJ whole genome shotgun (WGS) entry which is preliminary data.</text>
</comment>
<sequence length="162" mass="17403">MSDDWRERVDAVWTDAADGTEDATLAAIDALVAERPADDPEALFEAASARDFAGREADAEPFYRAALAHGLDEPYRGQAIVQLASTLRNLDRPAEALALLRDFLLAEPEHPLADAARAFAALALFDDGMRADALREALGALAPHLPRYGRAVTAYAAALDDD</sequence>
<evidence type="ECO:0000259" key="1">
    <source>
        <dbReference type="Pfam" id="PF12688"/>
    </source>
</evidence>
<dbReference type="EMBL" id="JAROCB010000001">
    <property type="protein sequence ID" value="MDN4596366.1"/>
    <property type="molecule type" value="Genomic_DNA"/>
</dbReference>
<dbReference type="InterPro" id="IPR041656">
    <property type="entry name" value="TPR_5"/>
</dbReference>